<sequence>MTIAIIGASAGIGLLTVERALASGHQVIALSRDTSPIPDHPALTKVKGSATSVADLKGLIIDADAVLVTIGTKKKKGTTLFSDTAQALITAYAETRSKAPLLVITGFGTGESRRYLGLFMKLVIRFFLRDQYTDKTRMEVMLAKGLIRWEIVQPGILTNGSHTGNYRVQSSLHKGMQVGRISRADVADFMINQAENPTFLGQHVAISY</sequence>
<protein>
    <submittedName>
        <fullName evidence="2">NAD(P)H-binding protein</fullName>
    </submittedName>
</protein>
<reference evidence="2 3" key="1">
    <citation type="submission" date="2022-04" db="EMBL/GenBank/DDBJ databases">
        <title>Spirosoma sp. strain RP8 genome sequencing and assembly.</title>
        <authorList>
            <person name="Jung Y."/>
        </authorList>
    </citation>
    <scope>NUCLEOTIDE SEQUENCE [LARGE SCALE GENOMIC DNA]</scope>
    <source>
        <strain evidence="2 3">RP8</strain>
    </source>
</reference>
<dbReference type="Gene3D" id="3.40.50.720">
    <property type="entry name" value="NAD(P)-binding Rossmann-like Domain"/>
    <property type="match status" value="1"/>
</dbReference>
<dbReference type="EMBL" id="JALPRF010000004">
    <property type="protein sequence ID" value="MCK8494625.1"/>
    <property type="molecule type" value="Genomic_DNA"/>
</dbReference>
<evidence type="ECO:0000259" key="1">
    <source>
        <dbReference type="Pfam" id="PF13460"/>
    </source>
</evidence>
<feature type="domain" description="NAD(P)-binding" evidence="1">
    <location>
        <begin position="7"/>
        <end position="197"/>
    </location>
</feature>
<dbReference type="Proteomes" id="UP001202180">
    <property type="component" value="Unassembled WGS sequence"/>
</dbReference>
<dbReference type="SUPFAM" id="SSF51735">
    <property type="entry name" value="NAD(P)-binding Rossmann-fold domains"/>
    <property type="match status" value="1"/>
</dbReference>
<dbReference type="InterPro" id="IPR016040">
    <property type="entry name" value="NAD(P)-bd_dom"/>
</dbReference>
<proteinExistence type="predicted"/>
<comment type="caution">
    <text evidence="2">The sequence shown here is derived from an EMBL/GenBank/DDBJ whole genome shotgun (WGS) entry which is preliminary data.</text>
</comment>
<evidence type="ECO:0000313" key="3">
    <source>
        <dbReference type="Proteomes" id="UP001202180"/>
    </source>
</evidence>
<dbReference type="InterPro" id="IPR051606">
    <property type="entry name" value="Polyketide_Oxido-like"/>
</dbReference>
<accession>A0ABT0HR20</accession>
<dbReference type="Pfam" id="PF13460">
    <property type="entry name" value="NAD_binding_10"/>
    <property type="match status" value="1"/>
</dbReference>
<dbReference type="InterPro" id="IPR036291">
    <property type="entry name" value="NAD(P)-bd_dom_sf"/>
</dbReference>
<name>A0ABT0HR20_9BACT</name>
<dbReference type="RefSeq" id="WP_248479187.1">
    <property type="nucleotide sequence ID" value="NZ_JALPRF010000004.1"/>
</dbReference>
<dbReference type="PANTHER" id="PTHR43355">
    <property type="entry name" value="FLAVIN REDUCTASE (NADPH)"/>
    <property type="match status" value="1"/>
</dbReference>
<keyword evidence="3" id="KW-1185">Reference proteome</keyword>
<evidence type="ECO:0000313" key="2">
    <source>
        <dbReference type="EMBL" id="MCK8494625.1"/>
    </source>
</evidence>
<dbReference type="PANTHER" id="PTHR43355:SF2">
    <property type="entry name" value="FLAVIN REDUCTASE (NADPH)"/>
    <property type="match status" value="1"/>
</dbReference>
<organism evidence="2 3">
    <name type="scientific">Spirosoma liriopis</name>
    <dbReference type="NCBI Taxonomy" id="2937440"/>
    <lineage>
        <taxon>Bacteria</taxon>
        <taxon>Pseudomonadati</taxon>
        <taxon>Bacteroidota</taxon>
        <taxon>Cytophagia</taxon>
        <taxon>Cytophagales</taxon>
        <taxon>Cytophagaceae</taxon>
        <taxon>Spirosoma</taxon>
    </lineage>
</organism>
<gene>
    <name evidence="2" type="ORF">M0L20_22345</name>
</gene>